<organism evidence="2 3">
    <name type="scientific">Kitasatospora arboriphila</name>
    <dbReference type="NCBI Taxonomy" id="258052"/>
    <lineage>
        <taxon>Bacteria</taxon>
        <taxon>Bacillati</taxon>
        <taxon>Actinomycetota</taxon>
        <taxon>Actinomycetes</taxon>
        <taxon>Kitasatosporales</taxon>
        <taxon>Streptomycetaceae</taxon>
        <taxon>Kitasatospora</taxon>
    </lineage>
</organism>
<name>A0ABN1TNP4_9ACTN</name>
<evidence type="ECO:0000313" key="3">
    <source>
        <dbReference type="Proteomes" id="UP001499987"/>
    </source>
</evidence>
<accession>A0ABN1TNP4</accession>
<evidence type="ECO:0008006" key="4">
    <source>
        <dbReference type="Google" id="ProtNLM"/>
    </source>
</evidence>
<feature type="region of interest" description="Disordered" evidence="1">
    <location>
        <begin position="57"/>
        <end position="92"/>
    </location>
</feature>
<gene>
    <name evidence="2" type="ORF">GCM10009663_43780</name>
</gene>
<evidence type="ECO:0000313" key="2">
    <source>
        <dbReference type="EMBL" id="GAA1095836.1"/>
    </source>
</evidence>
<dbReference type="EMBL" id="BAAALD010000043">
    <property type="protein sequence ID" value="GAA1095836.1"/>
    <property type="molecule type" value="Genomic_DNA"/>
</dbReference>
<sequence length="358" mass="37466">MDVHGAVRRGRGRLLRRRVALVVTAASAVVACSAALALVLPGGGRAADPAVLPTTSVSPSPSGVHTWNPIPQSSGPAVTPSETRSPAPVTGTDPLISDARFGWLPDSVKTLRYMREANGQEASALGELGEFPTPSFGLKVFPAGVTPALPTLADGKPNLPGYKPGNHAIRVDAPQVNGREAYWITASDPNMAETMNTLRWKTAEGRWAELDSGSLSEADKQRIPLKVAAGVTTGHWQVPLPLRISNLPAAYTVNSVSLRQARDGSDFSLDLSIGSSTGAFIGVTVKPDVPDTVRTGPDGMPHQPESTRCTSENGVKACVTALGNEAHVFDAAGGAQGLLDRFTLFGTDPATWNTAVRD</sequence>
<feature type="compositionally biased region" description="Low complexity" evidence="1">
    <location>
        <begin position="57"/>
        <end position="66"/>
    </location>
</feature>
<proteinExistence type="predicted"/>
<feature type="compositionally biased region" description="Polar residues" evidence="1">
    <location>
        <begin position="69"/>
        <end position="84"/>
    </location>
</feature>
<protein>
    <recommendedName>
        <fullName evidence="4">Secreted protein</fullName>
    </recommendedName>
</protein>
<dbReference type="Proteomes" id="UP001499987">
    <property type="component" value="Unassembled WGS sequence"/>
</dbReference>
<reference evidence="2 3" key="1">
    <citation type="journal article" date="2019" name="Int. J. Syst. Evol. Microbiol.">
        <title>The Global Catalogue of Microorganisms (GCM) 10K type strain sequencing project: providing services to taxonomists for standard genome sequencing and annotation.</title>
        <authorList>
            <consortium name="The Broad Institute Genomics Platform"/>
            <consortium name="The Broad Institute Genome Sequencing Center for Infectious Disease"/>
            <person name="Wu L."/>
            <person name="Ma J."/>
        </authorList>
    </citation>
    <scope>NUCLEOTIDE SEQUENCE [LARGE SCALE GENOMIC DNA]</scope>
    <source>
        <strain evidence="2 3">JCM 13002</strain>
    </source>
</reference>
<comment type="caution">
    <text evidence="2">The sequence shown here is derived from an EMBL/GenBank/DDBJ whole genome shotgun (WGS) entry which is preliminary data.</text>
</comment>
<keyword evidence="3" id="KW-1185">Reference proteome</keyword>
<evidence type="ECO:0000256" key="1">
    <source>
        <dbReference type="SAM" id="MobiDB-lite"/>
    </source>
</evidence>